<dbReference type="Proteomes" id="UP000028995">
    <property type="component" value="Unassembled WGS sequence"/>
</dbReference>
<evidence type="ECO:0000259" key="4">
    <source>
        <dbReference type="PROSITE" id="PS50949"/>
    </source>
</evidence>
<dbReference type="RefSeq" id="WP_024540168.1">
    <property type="nucleotide sequence ID" value="NZ_CP018044.1"/>
</dbReference>
<dbReference type="SUPFAM" id="SSF46785">
    <property type="entry name" value="Winged helix' DNA-binding domain"/>
    <property type="match status" value="1"/>
</dbReference>
<keyword evidence="3" id="KW-0804">Transcription</keyword>
<dbReference type="GO" id="GO:0003677">
    <property type="term" value="F:DNA binding"/>
    <property type="evidence" value="ECO:0007669"/>
    <property type="project" value="UniProtKB-KW"/>
</dbReference>
<gene>
    <name evidence="5" type="ORF">BcFMB_02400</name>
    <name evidence="6" type="ORF">BCHO_0044</name>
</gene>
<dbReference type="GO" id="GO:0045892">
    <property type="term" value="P:negative regulation of DNA-templated transcription"/>
    <property type="evidence" value="ECO:0007669"/>
    <property type="project" value="TreeGrafter"/>
</dbReference>
<proteinExistence type="predicted"/>
<dbReference type="STRING" id="35760.BCHO_0044"/>
<dbReference type="InterPro" id="IPR028978">
    <property type="entry name" value="Chorismate_lyase_/UTRA_dom_sf"/>
</dbReference>
<organism evidence="6 7">
    <name type="scientific">Bifidobacterium choerinum</name>
    <dbReference type="NCBI Taxonomy" id="35760"/>
    <lineage>
        <taxon>Bacteria</taxon>
        <taxon>Bacillati</taxon>
        <taxon>Actinomycetota</taxon>
        <taxon>Actinomycetes</taxon>
        <taxon>Bifidobacteriales</taxon>
        <taxon>Bifidobacteriaceae</taxon>
        <taxon>Bifidobacterium</taxon>
    </lineage>
</organism>
<dbReference type="KEGG" id="bcho:BcFMB_02400"/>
<dbReference type="SUPFAM" id="SSF64288">
    <property type="entry name" value="Chorismate lyase-like"/>
    <property type="match status" value="1"/>
</dbReference>
<evidence type="ECO:0000313" key="5">
    <source>
        <dbReference type="EMBL" id="ATU19964.1"/>
    </source>
</evidence>
<keyword evidence="7" id="KW-1185">Reference proteome</keyword>
<sequence length="249" mass="27981">MLTHPTADDVVHRIRSIIRTQELRPGEKLGSERALAALFGISRALLRLALAQLEQTHEIVRRIGRNGGIVIADGRLERSLNTVESLTQIARRQGWRLTSTVLNATLTTGSPADRRLLRLPDGRPMVYAITRLRMLNGTPLSLEETHLPAYRFERFLDLDLTTSFYGHFEDDYGIHPKFVDETLDVTAADIDQASLLGATAGAPLLRIHRITADTHGLPCERAIDMYRSDRIRFTMHHSGFVRLSATRTP</sequence>
<dbReference type="SMART" id="SM00866">
    <property type="entry name" value="UTRA"/>
    <property type="match status" value="1"/>
</dbReference>
<dbReference type="EMBL" id="CP018044">
    <property type="protein sequence ID" value="ATU19964.1"/>
    <property type="molecule type" value="Genomic_DNA"/>
</dbReference>
<evidence type="ECO:0000256" key="3">
    <source>
        <dbReference type="ARBA" id="ARBA00023163"/>
    </source>
</evidence>
<evidence type="ECO:0000256" key="2">
    <source>
        <dbReference type="ARBA" id="ARBA00023125"/>
    </source>
</evidence>
<dbReference type="AlphaFoldDB" id="A0A087AGR3"/>
<dbReference type="InterPro" id="IPR000524">
    <property type="entry name" value="Tscrpt_reg_HTH_GntR"/>
</dbReference>
<evidence type="ECO:0000313" key="7">
    <source>
        <dbReference type="Proteomes" id="UP000028995"/>
    </source>
</evidence>
<feature type="domain" description="HTH gntR-type" evidence="4">
    <location>
        <begin position="4"/>
        <end position="74"/>
    </location>
</feature>
<dbReference type="EMBL" id="JGYU01000002">
    <property type="protein sequence ID" value="KFI57963.1"/>
    <property type="molecule type" value="Genomic_DNA"/>
</dbReference>
<protein>
    <submittedName>
        <fullName evidence="6">GntR family transcriptional regulator</fullName>
    </submittedName>
</protein>
<dbReference type="InterPro" id="IPR050679">
    <property type="entry name" value="Bact_HTH_transcr_reg"/>
</dbReference>
<dbReference type="Pfam" id="PF00392">
    <property type="entry name" value="GntR"/>
    <property type="match status" value="1"/>
</dbReference>
<dbReference type="GO" id="GO:0003700">
    <property type="term" value="F:DNA-binding transcription factor activity"/>
    <property type="evidence" value="ECO:0007669"/>
    <property type="project" value="InterPro"/>
</dbReference>
<evidence type="ECO:0000256" key="1">
    <source>
        <dbReference type="ARBA" id="ARBA00023015"/>
    </source>
</evidence>
<reference evidence="5 8" key="2">
    <citation type="submission" date="2016-11" db="EMBL/GenBank/DDBJ databases">
        <title>complete genome sequence of Bifidobacterium choerinum strain FMB-1.</title>
        <authorList>
            <person name="Park C.-S."/>
            <person name="Jung D.-H."/>
            <person name="Choi D.-S."/>
        </authorList>
    </citation>
    <scope>NUCLEOTIDE SEQUENCE [LARGE SCALE GENOMIC DNA]</scope>
    <source>
        <strain evidence="5 8">FMB-1</strain>
    </source>
</reference>
<dbReference type="PANTHER" id="PTHR44846:SF1">
    <property type="entry name" value="MANNOSYL-D-GLYCERATE TRANSPORT_METABOLISM SYSTEM REPRESSOR MNGR-RELATED"/>
    <property type="match status" value="1"/>
</dbReference>
<dbReference type="InterPro" id="IPR011663">
    <property type="entry name" value="UTRA"/>
</dbReference>
<dbReference type="Gene3D" id="1.10.10.10">
    <property type="entry name" value="Winged helix-like DNA-binding domain superfamily/Winged helix DNA-binding domain"/>
    <property type="match status" value="1"/>
</dbReference>
<reference evidence="6 7" key="1">
    <citation type="submission" date="2014-03" db="EMBL/GenBank/DDBJ databases">
        <title>Genomics of Bifidobacteria.</title>
        <authorList>
            <person name="Ventura M."/>
            <person name="Milani C."/>
            <person name="Lugli G.A."/>
        </authorList>
    </citation>
    <scope>NUCLEOTIDE SEQUENCE [LARGE SCALE GENOMIC DNA]</scope>
    <source>
        <strain evidence="6 7">LMG 10510</strain>
    </source>
</reference>
<dbReference type="Proteomes" id="UP000229907">
    <property type="component" value="Chromosome"/>
</dbReference>
<dbReference type="InterPro" id="IPR036390">
    <property type="entry name" value="WH_DNA-bd_sf"/>
</dbReference>
<dbReference type="eggNOG" id="COG2188">
    <property type="taxonomic scope" value="Bacteria"/>
</dbReference>
<dbReference type="PANTHER" id="PTHR44846">
    <property type="entry name" value="MANNOSYL-D-GLYCERATE TRANSPORT/METABOLISM SYSTEM REPRESSOR MNGR-RELATED"/>
    <property type="match status" value="1"/>
</dbReference>
<dbReference type="OrthoDB" id="7363114at2"/>
<keyword evidence="2" id="KW-0238">DNA-binding</keyword>
<dbReference type="PROSITE" id="PS50949">
    <property type="entry name" value="HTH_GNTR"/>
    <property type="match status" value="1"/>
</dbReference>
<accession>A0A087AGR3</accession>
<dbReference type="Pfam" id="PF07702">
    <property type="entry name" value="UTRA"/>
    <property type="match status" value="1"/>
</dbReference>
<dbReference type="SMART" id="SM00345">
    <property type="entry name" value="HTH_GNTR"/>
    <property type="match status" value="1"/>
</dbReference>
<evidence type="ECO:0000313" key="6">
    <source>
        <dbReference type="EMBL" id="KFI57963.1"/>
    </source>
</evidence>
<keyword evidence="1" id="KW-0805">Transcription regulation</keyword>
<dbReference type="Gene3D" id="3.40.1410.10">
    <property type="entry name" value="Chorismate lyase-like"/>
    <property type="match status" value="1"/>
</dbReference>
<name>A0A087AGR3_9BIFI</name>
<dbReference type="InterPro" id="IPR036388">
    <property type="entry name" value="WH-like_DNA-bd_sf"/>
</dbReference>
<evidence type="ECO:0000313" key="8">
    <source>
        <dbReference type="Proteomes" id="UP000229907"/>
    </source>
</evidence>